<organism evidence="3 4">
    <name type="scientific">Kribbella capetownensis</name>
    <dbReference type="NCBI Taxonomy" id="1572659"/>
    <lineage>
        <taxon>Bacteria</taxon>
        <taxon>Bacillati</taxon>
        <taxon>Actinomycetota</taxon>
        <taxon>Actinomycetes</taxon>
        <taxon>Propionibacteriales</taxon>
        <taxon>Kribbellaceae</taxon>
        <taxon>Kribbella</taxon>
    </lineage>
</organism>
<feature type="compositionally biased region" description="Basic residues" evidence="1">
    <location>
        <begin position="123"/>
        <end position="134"/>
    </location>
</feature>
<comment type="caution">
    <text evidence="3">The sequence shown here is derived from an EMBL/GenBank/DDBJ whole genome shotgun (WGS) entry which is preliminary data.</text>
</comment>
<feature type="region of interest" description="Disordered" evidence="1">
    <location>
        <begin position="106"/>
        <end position="134"/>
    </location>
</feature>
<dbReference type="OrthoDB" id="3863176at2"/>
<dbReference type="Pfam" id="PF00144">
    <property type="entry name" value="Beta-lactamase"/>
    <property type="match status" value="1"/>
</dbReference>
<evidence type="ECO:0000313" key="4">
    <source>
        <dbReference type="Proteomes" id="UP000293342"/>
    </source>
</evidence>
<dbReference type="Proteomes" id="UP000293342">
    <property type="component" value="Unassembled WGS sequence"/>
</dbReference>
<dbReference type="InterPro" id="IPR012338">
    <property type="entry name" value="Beta-lactam/transpept-like"/>
</dbReference>
<proteinExistence type="predicted"/>
<evidence type="ECO:0000256" key="1">
    <source>
        <dbReference type="SAM" id="MobiDB-lite"/>
    </source>
</evidence>
<reference evidence="3 4" key="1">
    <citation type="submission" date="2019-02" db="EMBL/GenBank/DDBJ databases">
        <title>Kribbella capetownensis sp. nov. and Kribbella speibonae sp. nov., isolated from soil.</title>
        <authorList>
            <person name="Curtis S.M."/>
            <person name="Norton I."/>
            <person name="Everest G.J."/>
            <person name="Meyers P.R."/>
        </authorList>
    </citation>
    <scope>NUCLEOTIDE SEQUENCE [LARGE SCALE GENOMIC DNA]</scope>
    <source>
        <strain evidence="3 4">YM53</strain>
    </source>
</reference>
<dbReference type="Gene3D" id="3.40.710.10">
    <property type="entry name" value="DD-peptidase/beta-lactamase superfamily"/>
    <property type="match status" value="1"/>
</dbReference>
<sequence length="161" mass="18268">MNCRHAFLLCCTSTSFRVWRSGFVIRGPCCGRLGSEPLRVNSSFEDRPEGRITLRHLLSHTAGFTHEAPVGSNYLVGRKSFQAHCDSISDTWLRFPVGRHHQSSNLGIRPRAVAGAGPDGCRRRSVHERQRRMRLSAVPSHRWRVLDRSRAPRRDVRGATQ</sequence>
<dbReference type="AlphaFoldDB" id="A0A4R0JKF8"/>
<dbReference type="InterPro" id="IPR001466">
    <property type="entry name" value="Beta-lactam-related"/>
</dbReference>
<accession>A0A4R0JKF8</accession>
<evidence type="ECO:0000313" key="3">
    <source>
        <dbReference type="EMBL" id="TCC45306.1"/>
    </source>
</evidence>
<feature type="domain" description="Beta-lactamase-related" evidence="2">
    <location>
        <begin position="46"/>
        <end position="108"/>
    </location>
</feature>
<dbReference type="EMBL" id="SJKD01000008">
    <property type="protein sequence ID" value="TCC45306.1"/>
    <property type="molecule type" value="Genomic_DNA"/>
</dbReference>
<protein>
    <recommendedName>
        <fullName evidence="2">Beta-lactamase-related domain-containing protein</fullName>
    </recommendedName>
</protein>
<name>A0A4R0JKF8_9ACTN</name>
<dbReference type="SUPFAM" id="SSF56601">
    <property type="entry name" value="beta-lactamase/transpeptidase-like"/>
    <property type="match status" value="1"/>
</dbReference>
<gene>
    <name evidence="3" type="ORF">E0H75_30745</name>
</gene>
<keyword evidence="4" id="KW-1185">Reference proteome</keyword>
<dbReference type="RefSeq" id="WP_131517597.1">
    <property type="nucleotide sequence ID" value="NZ_SJKD01000008.1"/>
</dbReference>
<evidence type="ECO:0000259" key="2">
    <source>
        <dbReference type="Pfam" id="PF00144"/>
    </source>
</evidence>